<protein>
    <submittedName>
        <fullName evidence="1">9763_t:CDS:1</fullName>
    </submittedName>
</protein>
<proteinExistence type="predicted"/>
<evidence type="ECO:0000313" key="2">
    <source>
        <dbReference type="Proteomes" id="UP000789366"/>
    </source>
</evidence>
<dbReference type="Proteomes" id="UP000789366">
    <property type="component" value="Unassembled WGS sequence"/>
</dbReference>
<dbReference type="EMBL" id="CAJVPW010052550">
    <property type="protein sequence ID" value="CAG8768392.1"/>
    <property type="molecule type" value="Genomic_DNA"/>
</dbReference>
<keyword evidence="2" id="KW-1185">Reference proteome</keyword>
<sequence length="65" mass="7492">IFMSCGKDLQSLTCINIKLRNQIKYNYGKNMSELKDSIGFYIEDVIDIPRAVVLVTFPIKFLMAM</sequence>
<comment type="caution">
    <text evidence="1">The sequence shown here is derived from an EMBL/GenBank/DDBJ whole genome shotgun (WGS) entry which is preliminary data.</text>
</comment>
<name>A0ACA9QXS4_9GLOM</name>
<reference evidence="1" key="1">
    <citation type="submission" date="2021-06" db="EMBL/GenBank/DDBJ databases">
        <authorList>
            <person name="Kallberg Y."/>
            <person name="Tangrot J."/>
            <person name="Rosling A."/>
        </authorList>
    </citation>
    <scope>NUCLEOTIDE SEQUENCE</scope>
    <source>
        <strain evidence="1">28 12/20/2015</strain>
    </source>
</reference>
<organism evidence="1 2">
    <name type="scientific">Cetraspora pellucida</name>
    <dbReference type="NCBI Taxonomy" id="1433469"/>
    <lineage>
        <taxon>Eukaryota</taxon>
        <taxon>Fungi</taxon>
        <taxon>Fungi incertae sedis</taxon>
        <taxon>Mucoromycota</taxon>
        <taxon>Glomeromycotina</taxon>
        <taxon>Glomeromycetes</taxon>
        <taxon>Diversisporales</taxon>
        <taxon>Gigasporaceae</taxon>
        <taxon>Cetraspora</taxon>
    </lineage>
</organism>
<gene>
    <name evidence="1" type="ORF">SPELUC_LOCUS15617</name>
</gene>
<accession>A0ACA9QXS4</accession>
<feature type="non-terminal residue" evidence="1">
    <location>
        <position position="1"/>
    </location>
</feature>
<evidence type="ECO:0000313" key="1">
    <source>
        <dbReference type="EMBL" id="CAG8768392.1"/>
    </source>
</evidence>